<dbReference type="Pfam" id="PF02355">
    <property type="entry name" value="SecD_SecF_C"/>
    <property type="match status" value="1"/>
</dbReference>
<keyword evidence="5" id="KW-0653">Protein transport</keyword>
<accession>A0A8E0NDM7</accession>
<evidence type="ECO:0000256" key="8">
    <source>
        <dbReference type="ARBA" id="ARBA00023136"/>
    </source>
</evidence>
<evidence type="ECO:0000256" key="1">
    <source>
        <dbReference type="ARBA" id="ARBA00004651"/>
    </source>
</evidence>
<dbReference type="InterPro" id="IPR048634">
    <property type="entry name" value="SecD_SecF_C"/>
</dbReference>
<feature type="domain" description="Protein export membrane protein SecD/SecF C-terminal" evidence="10">
    <location>
        <begin position="122"/>
        <end position="180"/>
    </location>
</feature>
<evidence type="ECO:0000313" key="11">
    <source>
        <dbReference type="EMBL" id="GAD60410.1"/>
    </source>
</evidence>
<keyword evidence="2" id="KW-0813">Transport</keyword>
<comment type="subcellular location">
    <subcellularLocation>
        <location evidence="1">Cell membrane</location>
        <topology evidence="1">Multi-pass membrane protein</topology>
    </subcellularLocation>
</comment>
<evidence type="ECO:0000256" key="4">
    <source>
        <dbReference type="ARBA" id="ARBA00022692"/>
    </source>
</evidence>
<evidence type="ECO:0000256" key="6">
    <source>
        <dbReference type="ARBA" id="ARBA00022989"/>
    </source>
</evidence>
<evidence type="ECO:0000256" key="2">
    <source>
        <dbReference type="ARBA" id="ARBA00022448"/>
    </source>
</evidence>
<gene>
    <name evidence="11" type="ORF">MBEBAB_2660</name>
</gene>
<comment type="caution">
    <text evidence="11">The sequence shown here is derived from an EMBL/GenBank/DDBJ whole genome shotgun (WGS) entry which is preliminary data.</text>
</comment>
<feature type="transmembrane region" description="Helical" evidence="9">
    <location>
        <begin position="149"/>
        <end position="170"/>
    </location>
</feature>
<feature type="transmembrane region" description="Helical" evidence="9">
    <location>
        <begin position="21"/>
        <end position="46"/>
    </location>
</feature>
<dbReference type="InterPro" id="IPR022813">
    <property type="entry name" value="SecD/SecF_arch_bac"/>
</dbReference>
<evidence type="ECO:0000256" key="3">
    <source>
        <dbReference type="ARBA" id="ARBA00022475"/>
    </source>
</evidence>
<keyword evidence="12" id="KW-1185">Reference proteome</keyword>
<organism evidence="11 12">
    <name type="scientific">Brevundimonas abyssalis TAR-001</name>
    <dbReference type="NCBI Taxonomy" id="1391729"/>
    <lineage>
        <taxon>Bacteria</taxon>
        <taxon>Pseudomonadati</taxon>
        <taxon>Pseudomonadota</taxon>
        <taxon>Alphaproteobacteria</taxon>
        <taxon>Caulobacterales</taxon>
        <taxon>Caulobacteraceae</taxon>
        <taxon>Brevundimonas</taxon>
    </lineage>
</organism>
<sequence length="180" mass="19101">MSGSMKFWPFIKLLPDKTNLKFVKFAPIMGGLSVIAVIASVFFTLWPLTPPCGGLNCGVDFSGGLVVEITAAPEAADIAGIRDGLNALDLRDVSVQGFGSPSDALIRFQTPEGDPGEALRAVQAALTDVQSTIEVTRTEAVSGAVSRELLTNGVMALGVAMLMMLAYIWFRFQWTFGVGA</sequence>
<evidence type="ECO:0000259" key="10">
    <source>
        <dbReference type="Pfam" id="PF02355"/>
    </source>
</evidence>
<name>A0A8E0NDM7_9CAUL</name>
<dbReference type="GO" id="GO:0015031">
    <property type="term" value="P:protein transport"/>
    <property type="evidence" value="ECO:0007669"/>
    <property type="project" value="UniProtKB-KW"/>
</dbReference>
<dbReference type="PANTHER" id="PTHR30081">
    <property type="entry name" value="PROTEIN-EXPORT MEMBRANE PROTEIN SEC"/>
    <property type="match status" value="1"/>
</dbReference>
<dbReference type="GO" id="GO:0005886">
    <property type="term" value="C:plasma membrane"/>
    <property type="evidence" value="ECO:0007669"/>
    <property type="project" value="UniProtKB-SubCell"/>
</dbReference>
<evidence type="ECO:0000313" key="12">
    <source>
        <dbReference type="Proteomes" id="UP000016569"/>
    </source>
</evidence>
<keyword evidence="8 9" id="KW-0472">Membrane</keyword>
<dbReference type="EMBL" id="BATC01000072">
    <property type="protein sequence ID" value="GAD60410.1"/>
    <property type="molecule type" value="Genomic_DNA"/>
</dbReference>
<proteinExistence type="predicted"/>
<dbReference type="PANTHER" id="PTHR30081:SF8">
    <property type="entry name" value="PROTEIN TRANSLOCASE SUBUNIT SECF"/>
    <property type="match status" value="1"/>
</dbReference>
<keyword evidence="7" id="KW-0811">Translocation</keyword>
<evidence type="ECO:0000256" key="9">
    <source>
        <dbReference type="SAM" id="Phobius"/>
    </source>
</evidence>
<evidence type="ECO:0000256" key="7">
    <source>
        <dbReference type="ARBA" id="ARBA00023010"/>
    </source>
</evidence>
<keyword evidence="3" id="KW-1003">Cell membrane</keyword>
<evidence type="ECO:0000256" key="5">
    <source>
        <dbReference type="ARBA" id="ARBA00022927"/>
    </source>
</evidence>
<dbReference type="Proteomes" id="UP000016569">
    <property type="component" value="Unassembled WGS sequence"/>
</dbReference>
<dbReference type="PRINTS" id="PR01755">
    <property type="entry name" value="SECFTRNLCASE"/>
</dbReference>
<protein>
    <submittedName>
        <fullName evidence="11">Protein-export membrane protein SecD</fullName>
    </submittedName>
</protein>
<reference evidence="12" key="1">
    <citation type="journal article" date="2013" name="Genome Announc.">
        <title>Draft Genome Sequence of the Dimorphic Prosthecate Bacterium Brevundimonas abyssalis TAR-001T.</title>
        <authorList>
            <person name="Tsubouchi T."/>
            <person name="Nishi S."/>
            <person name="Usui K."/>
            <person name="Shimane Y."/>
            <person name="Takaki Y."/>
            <person name="Maruyama T."/>
            <person name="Hatada Y."/>
        </authorList>
    </citation>
    <scope>NUCLEOTIDE SEQUENCE [LARGE SCALE GENOMIC DNA]</scope>
    <source>
        <strain evidence="12">TAR-001</strain>
    </source>
</reference>
<keyword evidence="4 9" id="KW-0812">Transmembrane</keyword>
<dbReference type="InterPro" id="IPR022645">
    <property type="entry name" value="SecD/SecF_bac"/>
</dbReference>
<keyword evidence="6 9" id="KW-1133">Transmembrane helix</keyword>
<dbReference type="AlphaFoldDB" id="A0A8E0NDM7"/>